<keyword evidence="4 6" id="KW-0472">Membrane</keyword>
<dbReference type="PANTHER" id="PTHR46406:SF1">
    <property type="entry name" value="NITRIC OXIDE-ASSOCIATED PROTEIN 1"/>
    <property type="match status" value="1"/>
</dbReference>
<evidence type="ECO:0000256" key="4">
    <source>
        <dbReference type="ARBA" id="ARBA00023136"/>
    </source>
</evidence>
<dbReference type="STRING" id="31234.E3MMV0"/>
<dbReference type="HOGENOM" id="CLU_014195_0_0_1"/>
<feature type="transmembrane region" description="Helical" evidence="6">
    <location>
        <begin position="40"/>
        <end position="67"/>
    </location>
</feature>
<evidence type="ECO:0000256" key="5">
    <source>
        <dbReference type="SAM" id="MobiDB-lite"/>
    </source>
</evidence>
<feature type="transmembrane region" description="Helical" evidence="6">
    <location>
        <begin position="79"/>
        <end position="102"/>
    </location>
</feature>
<dbReference type="InterPro" id="IPR013717">
    <property type="entry name" value="PIG-P"/>
</dbReference>
<dbReference type="GO" id="GO:0016020">
    <property type="term" value="C:membrane"/>
    <property type="evidence" value="ECO:0007669"/>
    <property type="project" value="UniProtKB-SubCell"/>
</dbReference>
<feature type="compositionally biased region" description="Low complexity" evidence="5">
    <location>
        <begin position="1"/>
        <end position="11"/>
    </location>
</feature>
<keyword evidence="3 6" id="KW-1133">Transmembrane helix</keyword>
<dbReference type="EMBL" id="DS268458">
    <property type="protein sequence ID" value="EFP05202.1"/>
    <property type="molecule type" value="Genomic_DNA"/>
</dbReference>
<dbReference type="eggNOG" id="KOG2257">
    <property type="taxonomic scope" value="Eukaryota"/>
</dbReference>
<name>E3MMV0_CAERE</name>
<sequence>MSSSQVVSNSSATPKSKLKQNPPLPSEEIHLPGPHPARGIYGFALYIVSWCLLVIYLIWAITPVPILYRLGITYIPSKLWALFIGIFFPSAACLYVTTIFLVNCWNFRGYAIFDNVQEVKNDFGERSKSNSIDSINEKPEKKSIEKSKEMLKCLNPNSFWVLTRSFSTRREIQKTLNDVKKLGINRSAQVGEIHKRWSAFEREQMNMASENKKPINERYSTESMLGEKMLSLDPSYQKIVEKRTPKSVTSPEPSSEHPITFPLKSMNINTISSSSSSTDIFSNGNGVGTSSDGDRGFYVEADVFVDEYVAGSSLDLDPGDRMVATREYYGSDDAVERISFQKPGQRMAGVEENEQKGSSNTFDNIDDPEISTMTGTIVEDMPASSTKCTGCGANFHCKDSSLPGFVPLEILEKIDRKTIFHHKNENPPQSLCKRCHLLQEHNFLLNVNVCDVDYSRMMSELRKQPESLVVLVVDVTDLPGSIYPKLAQVVGSRRPMIVVGNKVDLLPPDAKTGYMYRFKKTVERAVEKAGLLEHFNILHTALVSAKTGHGIEELITEIYLKYTNVRLGMRGDIFLVGCTNAGKSYVAVFLRKDVDNFIYRTMFNALLQSDLCKVRAVDLVDRATTSIWPGTTISLLKFPVMKPGPYRLEMRRRRLLTHRAWNKKEMYARKLLLAETGDDRYAIPTSVIQNTYKDSEEELQPMALKELQGGEEDEDDVQRRNEERSKYSLDDPIFAKGKWCYDTPGTVNQNQVNYIDRIPRLINVFLQVLSLFTLDELVNVTPRRVLKPRTAIVKAGESLLIGGVGRIDVESIAGYANVLLTTFANDQLPLNVMPTHEVEEFYRKWLGTPSLVVPQGDITRMASWPEFKDDNNEIGRRFEMKGRKDEGCCDIVLSSIGWVMVTSEKDVVLSAFSPANKGLTARIQPILPYSASLRGKRLPGSQFYKVQPIEFPVNVRRKRAEARKREEKKRERENSHNL</sequence>
<reference evidence="8" key="1">
    <citation type="submission" date="2007-07" db="EMBL/GenBank/DDBJ databases">
        <title>PCAP assembly of the Caenorhabditis remanei genome.</title>
        <authorList>
            <consortium name="The Caenorhabditis remanei Sequencing Consortium"/>
            <person name="Wilson R.K."/>
        </authorList>
    </citation>
    <scope>NUCLEOTIDE SEQUENCE [LARGE SCALE GENOMIC DNA]</scope>
    <source>
        <strain evidence="8">PB4641</strain>
    </source>
</reference>
<evidence type="ECO:0000259" key="7">
    <source>
        <dbReference type="Pfam" id="PF08510"/>
    </source>
</evidence>
<feature type="region of interest" description="Disordered" evidence="5">
    <location>
        <begin position="343"/>
        <end position="369"/>
    </location>
</feature>
<dbReference type="eggNOG" id="KOG1249">
    <property type="taxonomic scope" value="Eukaryota"/>
</dbReference>
<dbReference type="Pfam" id="PF08510">
    <property type="entry name" value="PIG-P"/>
    <property type="match status" value="1"/>
</dbReference>
<evidence type="ECO:0000256" key="1">
    <source>
        <dbReference type="ARBA" id="ARBA00004141"/>
    </source>
</evidence>
<proteinExistence type="predicted"/>
<keyword evidence="9" id="KW-1185">Reference proteome</keyword>
<feature type="compositionally biased region" description="Basic and acidic residues" evidence="5">
    <location>
        <begin position="963"/>
        <end position="978"/>
    </location>
</feature>
<evidence type="ECO:0000256" key="3">
    <source>
        <dbReference type="ARBA" id="ARBA00022989"/>
    </source>
</evidence>
<feature type="region of interest" description="Disordered" evidence="5">
    <location>
        <begin position="1"/>
        <end position="23"/>
    </location>
</feature>
<evidence type="ECO:0000313" key="9">
    <source>
        <dbReference type="Proteomes" id="UP000008281"/>
    </source>
</evidence>
<dbReference type="AlphaFoldDB" id="E3MMV0"/>
<comment type="subcellular location">
    <subcellularLocation>
        <location evidence="1">Membrane</location>
        <topology evidence="1">Multi-pass membrane protein</topology>
    </subcellularLocation>
</comment>
<feature type="domain" description="PIG-P" evidence="7">
    <location>
        <begin position="38"/>
        <end position="133"/>
    </location>
</feature>
<accession>E3MMV0</accession>
<feature type="region of interest" description="Disordered" evidence="5">
    <location>
        <begin position="706"/>
        <end position="725"/>
    </location>
</feature>
<evidence type="ECO:0000256" key="6">
    <source>
        <dbReference type="SAM" id="Phobius"/>
    </source>
</evidence>
<dbReference type="SUPFAM" id="SSF52540">
    <property type="entry name" value="P-loop containing nucleoside triphosphate hydrolases"/>
    <property type="match status" value="1"/>
</dbReference>
<dbReference type="OrthoDB" id="1696305at2759"/>
<organism evidence="9">
    <name type="scientific">Caenorhabditis remanei</name>
    <name type="common">Caenorhabditis vulgaris</name>
    <dbReference type="NCBI Taxonomy" id="31234"/>
    <lineage>
        <taxon>Eukaryota</taxon>
        <taxon>Metazoa</taxon>
        <taxon>Ecdysozoa</taxon>
        <taxon>Nematoda</taxon>
        <taxon>Chromadorea</taxon>
        <taxon>Rhabditida</taxon>
        <taxon>Rhabditina</taxon>
        <taxon>Rhabditomorpha</taxon>
        <taxon>Rhabditoidea</taxon>
        <taxon>Rhabditidae</taxon>
        <taxon>Peloderinae</taxon>
        <taxon>Caenorhabditis</taxon>
    </lineage>
</organism>
<evidence type="ECO:0000256" key="2">
    <source>
        <dbReference type="ARBA" id="ARBA00022692"/>
    </source>
</evidence>
<dbReference type="CDD" id="cd01855">
    <property type="entry name" value="YqeH"/>
    <property type="match status" value="1"/>
</dbReference>
<dbReference type="PANTHER" id="PTHR46406">
    <property type="entry name" value="NITRIC OXIDE-ASSOCIATED PROTEIN 1"/>
    <property type="match status" value="1"/>
</dbReference>
<gene>
    <name evidence="8" type="ORF">CRE_04085</name>
</gene>
<dbReference type="InterPro" id="IPR027417">
    <property type="entry name" value="P-loop_NTPase"/>
</dbReference>
<dbReference type="OMA" id="LGCTNVG"/>
<keyword evidence="2 6" id="KW-0812">Transmembrane</keyword>
<dbReference type="FunCoup" id="E3MMV0">
    <property type="interactions" value="2478"/>
</dbReference>
<feature type="region of interest" description="Disordered" evidence="5">
    <location>
        <begin position="957"/>
        <end position="978"/>
    </location>
</feature>
<dbReference type="InterPro" id="IPR052807">
    <property type="entry name" value="Mito_transl_resp_regulator"/>
</dbReference>
<evidence type="ECO:0000313" key="8">
    <source>
        <dbReference type="EMBL" id="EFP05202.1"/>
    </source>
</evidence>
<protein>
    <recommendedName>
        <fullName evidence="7">PIG-P domain-containing protein</fullName>
    </recommendedName>
</protein>
<dbReference type="Proteomes" id="UP000008281">
    <property type="component" value="Unassembled WGS sequence"/>
</dbReference>
<dbReference type="Gene3D" id="3.40.50.300">
    <property type="entry name" value="P-loop containing nucleotide triphosphate hydrolases"/>
    <property type="match status" value="1"/>
</dbReference>
<dbReference type="InParanoid" id="E3MMV0"/>